<gene>
    <name evidence="1" type="ORF">E1A91_A11G224000v1</name>
</gene>
<protein>
    <submittedName>
        <fullName evidence="1">Uncharacterized protein</fullName>
    </submittedName>
</protein>
<organism evidence="1 2">
    <name type="scientific">Gossypium mustelinum</name>
    <name type="common">Cotton</name>
    <name type="synonym">Gossypium caicoense</name>
    <dbReference type="NCBI Taxonomy" id="34275"/>
    <lineage>
        <taxon>Eukaryota</taxon>
        <taxon>Viridiplantae</taxon>
        <taxon>Streptophyta</taxon>
        <taxon>Embryophyta</taxon>
        <taxon>Tracheophyta</taxon>
        <taxon>Spermatophyta</taxon>
        <taxon>Magnoliopsida</taxon>
        <taxon>eudicotyledons</taxon>
        <taxon>Gunneridae</taxon>
        <taxon>Pentapetalae</taxon>
        <taxon>rosids</taxon>
        <taxon>malvids</taxon>
        <taxon>Malvales</taxon>
        <taxon>Malvaceae</taxon>
        <taxon>Malvoideae</taxon>
        <taxon>Gossypium</taxon>
    </lineage>
</organism>
<keyword evidence="2" id="KW-1185">Reference proteome</keyword>
<dbReference type="EMBL" id="CM017646">
    <property type="protein sequence ID" value="TYJ10685.1"/>
    <property type="molecule type" value="Genomic_DNA"/>
</dbReference>
<sequence>MVVVVYGGAPINQQKMTSDFLAKYIFMAMSRVGSSTDFIVHRVEYVLEPKERSHRMDLLYAQKANGV</sequence>
<proteinExistence type="predicted"/>
<dbReference type="AlphaFoldDB" id="A0A5D2X9A4"/>
<evidence type="ECO:0000313" key="2">
    <source>
        <dbReference type="Proteomes" id="UP000323597"/>
    </source>
</evidence>
<dbReference type="Proteomes" id="UP000323597">
    <property type="component" value="Chromosome A11"/>
</dbReference>
<name>A0A5D2X9A4_GOSMU</name>
<evidence type="ECO:0000313" key="1">
    <source>
        <dbReference type="EMBL" id="TYJ10685.1"/>
    </source>
</evidence>
<accession>A0A5D2X9A4</accession>
<reference evidence="1 2" key="1">
    <citation type="submission" date="2019-07" db="EMBL/GenBank/DDBJ databases">
        <title>WGS assembly of Gossypium mustelinum.</title>
        <authorList>
            <person name="Chen Z.J."/>
            <person name="Sreedasyam A."/>
            <person name="Ando A."/>
            <person name="Song Q."/>
            <person name="De L."/>
            <person name="Hulse-Kemp A."/>
            <person name="Ding M."/>
            <person name="Ye W."/>
            <person name="Kirkbride R."/>
            <person name="Jenkins J."/>
            <person name="Plott C."/>
            <person name="Lovell J."/>
            <person name="Lin Y.-M."/>
            <person name="Vaughn R."/>
            <person name="Liu B."/>
            <person name="Li W."/>
            <person name="Simpson S."/>
            <person name="Scheffler B."/>
            <person name="Saski C."/>
            <person name="Grover C."/>
            <person name="Hu G."/>
            <person name="Conover J."/>
            <person name="Carlson J."/>
            <person name="Shu S."/>
            <person name="Boston L."/>
            <person name="Williams M."/>
            <person name="Peterson D."/>
            <person name="Mcgee K."/>
            <person name="Jones D."/>
            <person name="Wendel J."/>
            <person name="Stelly D."/>
            <person name="Grimwood J."/>
            <person name="Schmutz J."/>
        </authorList>
    </citation>
    <scope>NUCLEOTIDE SEQUENCE [LARGE SCALE GENOMIC DNA]</scope>
    <source>
        <strain evidence="1">1408120.09</strain>
    </source>
</reference>